<feature type="modified residue" description="N6-carboxylysine" evidence="13">
    <location>
        <position position="226"/>
    </location>
</feature>
<feature type="binding site" evidence="13">
    <location>
        <position position="462"/>
    </location>
    <ligand>
        <name>meso-2,6-diaminopimelate</name>
        <dbReference type="ChEBI" id="CHEBI:57791"/>
    </ligand>
</feature>
<evidence type="ECO:0000256" key="11">
    <source>
        <dbReference type="ARBA" id="ARBA00076158"/>
    </source>
</evidence>
<protein>
    <recommendedName>
        <fullName evidence="9 13">UDP-N-acetylmuramoyl-L-alanyl-D-glutamate--2,6-diaminopimelate ligase</fullName>
        <ecNumber evidence="8 13">6.3.2.13</ecNumber>
    </recommendedName>
    <alternativeName>
        <fullName evidence="10 13">Meso-A2pm-adding enzyme</fullName>
    </alternativeName>
    <alternativeName>
        <fullName evidence="11 13">Meso-diaminopimelate-adding enzyme</fullName>
    </alternativeName>
    <alternativeName>
        <fullName evidence="12 13">UDP-MurNAc-L-Ala-D-Glu:meso-diaminopimelate ligase</fullName>
    </alternativeName>
    <alternativeName>
        <fullName evidence="13">UDP-MurNAc-tripeptide synthetase</fullName>
    </alternativeName>
    <alternativeName>
        <fullName evidence="13">UDP-N-acetylmuramyl-tripeptide synthetase</fullName>
    </alternativeName>
</protein>
<dbReference type="InterPro" id="IPR005761">
    <property type="entry name" value="UDP-N-AcMur-Glu-dNH2Pim_ligase"/>
</dbReference>
<evidence type="ECO:0000256" key="3">
    <source>
        <dbReference type="ARBA" id="ARBA00022960"/>
    </source>
</evidence>
<comment type="pathway">
    <text evidence="13 14">Cell wall biogenesis; peptidoglycan biosynthesis.</text>
</comment>
<feature type="binding site" evidence="13">
    <location>
        <begin position="116"/>
        <end position="122"/>
    </location>
    <ligand>
        <name>ATP</name>
        <dbReference type="ChEBI" id="CHEBI:30616"/>
    </ligand>
</feature>
<dbReference type="Pfam" id="PF08245">
    <property type="entry name" value="Mur_ligase_M"/>
    <property type="match status" value="1"/>
</dbReference>
<evidence type="ECO:0000256" key="4">
    <source>
        <dbReference type="ARBA" id="ARBA00022984"/>
    </source>
</evidence>
<dbReference type="SUPFAM" id="SSF53244">
    <property type="entry name" value="MurD-like peptide ligases, peptide-binding domain"/>
    <property type="match status" value="1"/>
</dbReference>
<evidence type="ECO:0000256" key="1">
    <source>
        <dbReference type="ARBA" id="ARBA00005898"/>
    </source>
</evidence>
<gene>
    <name evidence="13" type="primary">murE</name>
    <name evidence="18" type="ORF">G8770_05915</name>
</gene>
<dbReference type="GO" id="GO:0005524">
    <property type="term" value="F:ATP binding"/>
    <property type="evidence" value="ECO:0007669"/>
    <property type="project" value="UniProtKB-UniRule"/>
</dbReference>
<keyword evidence="3 13" id="KW-0133">Cell shape</keyword>
<feature type="binding site" evidence="13">
    <location>
        <begin position="411"/>
        <end position="414"/>
    </location>
    <ligand>
        <name>meso-2,6-diaminopimelate</name>
        <dbReference type="ChEBI" id="CHEBI:57791"/>
    </ligand>
</feature>
<name>A0A9E5MLZ6_9GAMM</name>
<dbReference type="InterPro" id="IPR035911">
    <property type="entry name" value="MurE/MurF_N"/>
</dbReference>
<keyword evidence="5 13" id="KW-0131">Cell cycle</keyword>
<dbReference type="Proteomes" id="UP000787472">
    <property type="component" value="Unassembled WGS sequence"/>
</dbReference>
<keyword evidence="19" id="KW-1185">Reference proteome</keyword>
<feature type="short sequence motif" description="Meso-diaminopimelate recognition motif" evidence="13">
    <location>
        <begin position="411"/>
        <end position="414"/>
    </location>
</feature>
<keyword evidence="13" id="KW-0963">Cytoplasm</keyword>
<feature type="binding site" evidence="13">
    <location>
        <position position="194"/>
    </location>
    <ligand>
        <name>UDP-N-acetyl-alpha-D-muramoyl-L-alanyl-D-glutamate</name>
        <dbReference type="ChEBI" id="CHEBI:83900"/>
    </ligand>
</feature>
<evidence type="ECO:0000259" key="16">
    <source>
        <dbReference type="Pfam" id="PF02875"/>
    </source>
</evidence>
<evidence type="ECO:0000256" key="7">
    <source>
        <dbReference type="ARBA" id="ARBA00050251"/>
    </source>
</evidence>
<feature type="binding site" evidence="13">
    <location>
        <begin position="159"/>
        <end position="160"/>
    </location>
    <ligand>
        <name>UDP-N-acetyl-alpha-D-muramoyl-L-alanyl-D-glutamate</name>
        <dbReference type="ChEBI" id="CHEBI:83900"/>
    </ligand>
</feature>
<sequence>MESTYPTLGQILPDLSLQNALTFSVGPLVLDSRQVTAGDTFVALGGTQVDGASFIDSAVKQGAALILAEGLQEDCESLADGVHKVVVPALREKLSAMAGRWYSNPSQTMNVVGITGTNGKTTCSHWLAELLADPQSPAGSVGTLGYGLTGEPMTVTGMTTPDAIQTQAILSQLHADGAKSVVMEVSSHSLDQHRVAGVAFDVAVLTNLGRDHLDYHGDMDRYVASKAQLMQFESLKAAVLNVDDPYVEVFKAALAPSVKMLSYGLREQADFSFQQIQYSPAGVKAILVTPEGDFDVALPVWGEFNLHNILAVVASGYALGRSVAMWVQRLPDLPSVAGRLERVDVDADITVLVDFAHTADALQSVLSAIRQHSTQRLWCVFGCGGDRDKGKRPLMAAVAEAVADHVVVTSDNPRMEEPQSIIDEVMAGFRTTAGVECIADREAAIRHAIVNAKAGDCIVLAGKGHENYQQIGAEKIPFSDVTVARLALQSRAEQLNESGVVKGDDVVKKSVTVKDSGSVKGVERD</sequence>
<evidence type="ECO:0000259" key="15">
    <source>
        <dbReference type="Pfam" id="PF01225"/>
    </source>
</evidence>
<dbReference type="Gene3D" id="3.90.190.20">
    <property type="entry name" value="Mur ligase, C-terminal domain"/>
    <property type="match status" value="1"/>
</dbReference>
<evidence type="ECO:0000256" key="6">
    <source>
        <dbReference type="ARBA" id="ARBA00023316"/>
    </source>
</evidence>
<feature type="binding site" evidence="13">
    <location>
        <position position="30"/>
    </location>
    <ligand>
        <name>UDP-N-acetyl-alpha-D-muramoyl-L-alanyl-D-glutamate</name>
        <dbReference type="ChEBI" id="CHEBI:83900"/>
    </ligand>
</feature>
<dbReference type="NCBIfam" id="NF001126">
    <property type="entry name" value="PRK00139.1-4"/>
    <property type="match status" value="1"/>
</dbReference>
<dbReference type="PANTHER" id="PTHR23135:SF4">
    <property type="entry name" value="UDP-N-ACETYLMURAMOYL-L-ALANYL-D-GLUTAMATE--2,6-DIAMINOPIMELATE LIGASE MURE HOMOLOG, CHLOROPLASTIC"/>
    <property type="match status" value="1"/>
</dbReference>
<keyword evidence="13 18" id="KW-0436">Ligase</keyword>
<dbReference type="RefSeq" id="WP_167183177.1">
    <property type="nucleotide sequence ID" value="NZ_JAAONZ010000003.1"/>
</dbReference>
<dbReference type="NCBIfam" id="NF001124">
    <property type="entry name" value="PRK00139.1-2"/>
    <property type="match status" value="1"/>
</dbReference>
<comment type="cofactor">
    <cofactor evidence="13">
        <name>Mg(2+)</name>
        <dbReference type="ChEBI" id="CHEBI:18420"/>
    </cofactor>
</comment>
<proteinExistence type="inferred from homology"/>
<comment type="catalytic activity">
    <reaction evidence="7 13">
        <text>UDP-N-acetyl-alpha-D-muramoyl-L-alanyl-D-glutamate + meso-2,6-diaminopimelate + ATP = UDP-N-acetyl-alpha-D-muramoyl-L-alanyl-gamma-D-glutamyl-meso-2,6-diaminopimelate + ADP + phosphate + H(+)</text>
        <dbReference type="Rhea" id="RHEA:23676"/>
        <dbReference type="ChEBI" id="CHEBI:15378"/>
        <dbReference type="ChEBI" id="CHEBI:30616"/>
        <dbReference type="ChEBI" id="CHEBI:43474"/>
        <dbReference type="ChEBI" id="CHEBI:57791"/>
        <dbReference type="ChEBI" id="CHEBI:83900"/>
        <dbReference type="ChEBI" id="CHEBI:83905"/>
        <dbReference type="ChEBI" id="CHEBI:456216"/>
        <dbReference type="EC" id="6.3.2.13"/>
    </reaction>
</comment>
<comment type="function">
    <text evidence="13">Catalyzes the addition of meso-diaminopimelic acid to the nucleotide precursor UDP-N-acetylmuramoyl-L-alanyl-D-glutamate (UMAG) in the biosynthesis of bacterial cell-wall peptidoglycan.</text>
</comment>
<evidence type="ECO:0000313" key="18">
    <source>
        <dbReference type="EMBL" id="NHO65075.1"/>
    </source>
</evidence>
<comment type="caution">
    <text evidence="13">Lacks conserved residue(s) required for the propagation of feature annotation.</text>
</comment>
<dbReference type="InterPro" id="IPR004101">
    <property type="entry name" value="Mur_ligase_C"/>
</dbReference>
<dbReference type="GO" id="GO:0008360">
    <property type="term" value="P:regulation of cell shape"/>
    <property type="evidence" value="ECO:0007669"/>
    <property type="project" value="UniProtKB-KW"/>
</dbReference>
<dbReference type="GO" id="GO:0008765">
    <property type="term" value="F:UDP-N-acetylmuramoylalanyl-D-glutamate-2,6-diaminopimelate ligase activity"/>
    <property type="evidence" value="ECO:0007669"/>
    <property type="project" value="UniProtKB-UniRule"/>
</dbReference>
<dbReference type="GO" id="GO:0005737">
    <property type="term" value="C:cytoplasm"/>
    <property type="evidence" value="ECO:0007669"/>
    <property type="project" value="UniProtKB-SubCell"/>
</dbReference>
<evidence type="ECO:0000256" key="10">
    <source>
        <dbReference type="ARBA" id="ARBA00075482"/>
    </source>
</evidence>
<feature type="domain" description="Mur ligase N-terminal catalytic" evidence="15">
    <location>
        <begin position="30"/>
        <end position="101"/>
    </location>
</feature>
<feature type="binding site" evidence="13">
    <location>
        <position position="192"/>
    </location>
    <ligand>
        <name>UDP-N-acetyl-alpha-D-muramoyl-L-alanyl-D-glutamate</name>
        <dbReference type="ChEBI" id="CHEBI:83900"/>
    </ligand>
</feature>
<feature type="binding site" evidence="13">
    <location>
        <position position="466"/>
    </location>
    <ligand>
        <name>meso-2,6-diaminopimelate</name>
        <dbReference type="ChEBI" id="CHEBI:57791"/>
    </ligand>
</feature>
<feature type="binding site" evidence="13">
    <location>
        <position position="32"/>
    </location>
    <ligand>
        <name>UDP-N-acetyl-alpha-D-muramoyl-L-alanyl-D-glutamate</name>
        <dbReference type="ChEBI" id="CHEBI:83900"/>
    </ligand>
</feature>
<keyword evidence="13" id="KW-0547">Nucleotide-binding</keyword>
<dbReference type="AlphaFoldDB" id="A0A9E5MLZ6"/>
<keyword evidence="13" id="KW-0460">Magnesium</keyword>
<evidence type="ECO:0000313" key="19">
    <source>
        <dbReference type="Proteomes" id="UP000787472"/>
    </source>
</evidence>
<feature type="binding site" evidence="13">
    <location>
        <position position="186"/>
    </location>
    <ligand>
        <name>UDP-N-acetyl-alpha-D-muramoyl-L-alanyl-D-glutamate</name>
        <dbReference type="ChEBI" id="CHEBI:83900"/>
    </ligand>
</feature>
<comment type="similarity">
    <text evidence="1 13">Belongs to the MurCDEF family. MurE subfamily.</text>
</comment>
<dbReference type="Gene3D" id="3.40.1190.10">
    <property type="entry name" value="Mur-like, catalytic domain"/>
    <property type="match status" value="1"/>
</dbReference>
<reference evidence="18" key="1">
    <citation type="submission" date="2020-03" db="EMBL/GenBank/DDBJ databases">
        <authorList>
            <person name="Guo F."/>
        </authorList>
    </citation>
    <scope>NUCLEOTIDE SEQUENCE</scope>
    <source>
        <strain evidence="18">JCM 30134</strain>
    </source>
</reference>
<dbReference type="GO" id="GO:0051301">
    <property type="term" value="P:cell division"/>
    <property type="evidence" value="ECO:0007669"/>
    <property type="project" value="UniProtKB-KW"/>
</dbReference>
<dbReference type="Gene3D" id="3.40.1390.10">
    <property type="entry name" value="MurE/MurF, N-terminal domain"/>
    <property type="match status" value="1"/>
</dbReference>
<dbReference type="EC" id="6.3.2.13" evidence="8 13"/>
<dbReference type="Pfam" id="PF01225">
    <property type="entry name" value="Mur_ligase"/>
    <property type="match status" value="1"/>
</dbReference>
<dbReference type="PANTHER" id="PTHR23135">
    <property type="entry name" value="MUR LIGASE FAMILY MEMBER"/>
    <property type="match status" value="1"/>
</dbReference>
<dbReference type="GO" id="GO:0071555">
    <property type="term" value="P:cell wall organization"/>
    <property type="evidence" value="ECO:0007669"/>
    <property type="project" value="UniProtKB-KW"/>
</dbReference>
<dbReference type="SUPFAM" id="SSF53623">
    <property type="entry name" value="MurD-like peptide ligases, catalytic domain"/>
    <property type="match status" value="1"/>
</dbReference>
<evidence type="ECO:0000256" key="8">
    <source>
        <dbReference type="ARBA" id="ARBA00066633"/>
    </source>
</evidence>
<evidence type="ECO:0000256" key="13">
    <source>
        <dbReference type="HAMAP-Rule" id="MF_00208"/>
    </source>
</evidence>
<dbReference type="EMBL" id="JAAONZ010000003">
    <property type="protein sequence ID" value="NHO65075.1"/>
    <property type="molecule type" value="Genomic_DNA"/>
</dbReference>
<dbReference type="InterPro" id="IPR036565">
    <property type="entry name" value="Mur-like_cat_sf"/>
</dbReference>
<evidence type="ECO:0000256" key="14">
    <source>
        <dbReference type="RuleBase" id="RU004135"/>
    </source>
</evidence>
<feature type="domain" description="Mur ligase central" evidence="17">
    <location>
        <begin position="114"/>
        <end position="315"/>
    </location>
</feature>
<dbReference type="FunFam" id="3.90.190.20:FF:000006">
    <property type="entry name" value="UDP-N-acetylmuramoyl-L-alanyl-D-glutamate--2,6-diaminopimelate ligase"/>
    <property type="match status" value="1"/>
</dbReference>
<dbReference type="GO" id="GO:0000287">
    <property type="term" value="F:magnesium ion binding"/>
    <property type="evidence" value="ECO:0007669"/>
    <property type="project" value="UniProtKB-UniRule"/>
</dbReference>
<dbReference type="InterPro" id="IPR036615">
    <property type="entry name" value="Mur_ligase_C_dom_sf"/>
</dbReference>
<evidence type="ECO:0000256" key="9">
    <source>
        <dbReference type="ARBA" id="ARBA00072883"/>
    </source>
</evidence>
<evidence type="ECO:0000256" key="12">
    <source>
        <dbReference type="ARBA" id="ARBA00081560"/>
    </source>
</evidence>
<feature type="binding site" evidence="13">
    <location>
        <position position="387"/>
    </location>
    <ligand>
        <name>meso-2,6-diaminopimelate</name>
        <dbReference type="ChEBI" id="CHEBI:57791"/>
    </ligand>
</feature>
<feature type="domain" description="Mur ligase C-terminal" evidence="16">
    <location>
        <begin position="338"/>
        <end position="464"/>
    </location>
</feature>
<comment type="subcellular location">
    <subcellularLocation>
        <location evidence="13 14">Cytoplasm</location>
    </subcellularLocation>
</comment>
<keyword evidence="2 13" id="KW-0132">Cell division</keyword>
<keyword evidence="4 13" id="KW-0573">Peptidoglycan synthesis</keyword>
<organism evidence="18 19">
    <name type="scientific">Pseudomaricurvus hydrocarbonicus</name>
    <dbReference type="NCBI Taxonomy" id="1470433"/>
    <lineage>
        <taxon>Bacteria</taxon>
        <taxon>Pseudomonadati</taxon>
        <taxon>Pseudomonadota</taxon>
        <taxon>Gammaproteobacteria</taxon>
        <taxon>Cellvibrionales</taxon>
        <taxon>Cellvibrionaceae</taxon>
        <taxon>Pseudomaricurvus</taxon>
    </lineage>
</organism>
<dbReference type="GO" id="GO:0009252">
    <property type="term" value="P:peptidoglycan biosynthetic process"/>
    <property type="evidence" value="ECO:0007669"/>
    <property type="project" value="UniProtKB-UniRule"/>
</dbReference>
<evidence type="ECO:0000256" key="5">
    <source>
        <dbReference type="ARBA" id="ARBA00023306"/>
    </source>
</evidence>
<keyword evidence="6 13" id="KW-0961">Cell wall biogenesis/degradation</keyword>
<comment type="caution">
    <text evidence="18">The sequence shown here is derived from an EMBL/GenBank/DDBJ whole genome shotgun (WGS) entry which is preliminary data.</text>
</comment>
<keyword evidence="13" id="KW-0067">ATP-binding</keyword>
<evidence type="ECO:0000256" key="2">
    <source>
        <dbReference type="ARBA" id="ARBA00022618"/>
    </source>
</evidence>
<accession>A0A9E5MLZ6</accession>
<dbReference type="SUPFAM" id="SSF63418">
    <property type="entry name" value="MurE/MurF N-terminal domain"/>
    <property type="match status" value="1"/>
</dbReference>
<evidence type="ECO:0000259" key="17">
    <source>
        <dbReference type="Pfam" id="PF08245"/>
    </source>
</evidence>
<dbReference type="Pfam" id="PF02875">
    <property type="entry name" value="Mur_ligase_C"/>
    <property type="match status" value="1"/>
</dbReference>
<dbReference type="NCBIfam" id="TIGR01085">
    <property type="entry name" value="murE"/>
    <property type="match status" value="1"/>
</dbReference>
<dbReference type="InterPro" id="IPR000713">
    <property type="entry name" value="Mur_ligase_N"/>
</dbReference>
<dbReference type="InterPro" id="IPR013221">
    <property type="entry name" value="Mur_ligase_cen"/>
</dbReference>
<dbReference type="HAMAP" id="MF_00208">
    <property type="entry name" value="MurE"/>
    <property type="match status" value="1"/>
</dbReference>
<comment type="PTM">
    <text evidence="13">Carboxylation is probably crucial for Mg(2+) binding and, consequently, for the gamma-phosphate positioning of ATP.</text>
</comment>